<gene>
    <name evidence="7 11" type="primary">murD</name>
    <name evidence="11" type="ORF">GCM10011501_25870</name>
</gene>
<evidence type="ECO:0000256" key="8">
    <source>
        <dbReference type="RuleBase" id="RU003664"/>
    </source>
</evidence>
<dbReference type="Pfam" id="PF21799">
    <property type="entry name" value="MurD-like_N"/>
    <property type="match status" value="1"/>
</dbReference>
<dbReference type="EC" id="6.3.2.9" evidence="7 8"/>
<dbReference type="Gene3D" id="3.40.50.720">
    <property type="entry name" value="NAD(P)-binding Rossmann-like Domain"/>
    <property type="match status" value="1"/>
</dbReference>
<keyword evidence="7 8" id="KW-0133">Cell shape</keyword>
<dbReference type="RefSeq" id="WP_229817293.1">
    <property type="nucleotide sequence ID" value="NZ_BNAH01000010.1"/>
</dbReference>
<keyword evidence="7 8" id="KW-0132">Cell division</keyword>
<keyword evidence="3 7" id="KW-0963">Cytoplasm</keyword>
<dbReference type="InterPro" id="IPR005762">
    <property type="entry name" value="MurD"/>
</dbReference>
<dbReference type="Gene3D" id="3.40.1190.10">
    <property type="entry name" value="Mur-like, catalytic domain"/>
    <property type="match status" value="1"/>
</dbReference>
<evidence type="ECO:0000313" key="12">
    <source>
        <dbReference type="Proteomes" id="UP000626370"/>
    </source>
</evidence>
<proteinExistence type="inferred from homology"/>
<dbReference type="NCBIfam" id="TIGR01087">
    <property type="entry name" value="murD"/>
    <property type="match status" value="1"/>
</dbReference>
<comment type="subcellular location">
    <subcellularLocation>
        <location evidence="1 7 8">Cytoplasm</location>
    </subcellularLocation>
</comment>
<evidence type="ECO:0000259" key="9">
    <source>
        <dbReference type="Pfam" id="PF02875"/>
    </source>
</evidence>
<organism evidence="11 12">
    <name type="scientific">Thalassotalea profundi</name>
    <dbReference type="NCBI Taxonomy" id="2036687"/>
    <lineage>
        <taxon>Bacteria</taxon>
        <taxon>Pseudomonadati</taxon>
        <taxon>Pseudomonadota</taxon>
        <taxon>Gammaproteobacteria</taxon>
        <taxon>Alteromonadales</taxon>
        <taxon>Colwelliaceae</taxon>
        <taxon>Thalassotalea</taxon>
    </lineage>
</organism>
<dbReference type="SUPFAM" id="SSF53244">
    <property type="entry name" value="MurD-like peptide ligases, peptide-binding domain"/>
    <property type="match status" value="1"/>
</dbReference>
<comment type="pathway">
    <text evidence="2 7 8">Cell wall biogenesis; peptidoglycan biosynthesis.</text>
</comment>
<dbReference type="Gene3D" id="3.90.190.20">
    <property type="entry name" value="Mur ligase, C-terminal domain"/>
    <property type="match status" value="1"/>
</dbReference>
<evidence type="ECO:0000256" key="2">
    <source>
        <dbReference type="ARBA" id="ARBA00004752"/>
    </source>
</evidence>
<dbReference type="Proteomes" id="UP000626370">
    <property type="component" value="Unassembled WGS sequence"/>
</dbReference>
<sequence>MMTRLEQVIATLNNKNIIVLGAGLTGMSCLRFLHTHGLTCAVIDSRNDILDTLEFNNDYPQCQLYQGDWYFDLIKQADVILLSPGIDIEAQGIAKNINKDCQVIGDIELFCQINTKPVVAVTGSNGKSTVVSLLAHVGKALGKNIGLGGNIGVPVLNQLASDVECFVLELSSFQLERVSSLTAKGACVLNVSDDHLDRHKTLENYAEIKSRIYNHCETAVFNRQDSLTQVPSQYYVNKQVSFGIDTATAKDFGLQTVNGEYHLMQGEQVLIPLAKLPLAGLHNAVNYLAVLALGQSLSWSITEMLPHLVSFTGLAHRCQRIETNDGIHWINDSKATNVGATVAAITGLAPTLMGKKFILIAGGEGKGADFSPLKALFQQHISTLFVLGKDGDKIAELSDESQRVDSLESAVEKAKLIASKGDIVLLSPACASLDMFRNYEERGQVFVNAIHNNMQEAS</sequence>
<feature type="domain" description="Mur ligase C-terminal" evidence="9">
    <location>
        <begin position="316"/>
        <end position="430"/>
    </location>
</feature>
<dbReference type="InterPro" id="IPR013221">
    <property type="entry name" value="Mur_ligase_cen"/>
</dbReference>
<dbReference type="Pfam" id="PF02875">
    <property type="entry name" value="Mur_ligase_C"/>
    <property type="match status" value="1"/>
</dbReference>
<comment type="caution">
    <text evidence="11">The sequence shown here is derived from an EMBL/GenBank/DDBJ whole genome shotgun (WGS) entry which is preliminary data.</text>
</comment>
<evidence type="ECO:0000313" key="11">
    <source>
        <dbReference type="EMBL" id="GHE95161.1"/>
    </source>
</evidence>
<evidence type="ECO:0000256" key="6">
    <source>
        <dbReference type="ARBA" id="ARBA00022840"/>
    </source>
</evidence>
<accession>A0ABQ3IWS9</accession>
<dbReference type="InterPro" id="IPR036615">
    <property type="entry name" value="Mur_ligase_C_dom_sf"/>
</dbReference>
<dbReference type="HAMAP" id="MF_00639">
    <property type="entry name" value="MurD"/>
    <property type="match status" value="1"/>
</dbReference>
<reference evidence="12" key="1">
    <citation type="journal article" date="2019" name="Int. J. Syst. Evol. Microbiol.">
        <title>The Global Catalogue of Microorganisms (GCM) 10K type strain sequencing project: providing services to taxonomists for standard genome sequencing and annotation.</title>
        <authorList>
            <consortium name="The Broad Institute Genomics Platform"/>
            <consortium name="The Broad Institute Genome Sequencing Center for Infectious Disease"/>
            <person name="Wu L."/>
            <person name="Ma J."/>
        </authorList>
    </citation>
    <scope>NUCLEOTIDE SEQUENCE [LARGE SCALE GENOMIC DNA]</scope>
    <source>
        <strain evidence="12">CGMCC 1.15922</strain>
    </source>
</reference>
<feature type="binding site" evidence="7">
    <location>
        <begin position="123"/>
        <end position="129"/>
    </location>
    <ligand>
        <name>ATP</name>
        <dbReference type="ChEBI" id="CHEBI:30616"/>
    </ligand>
</feature>
<keyword evidence="5 7" id="KW-0547">Nucleotide-binding</keyword>
<dbReference type="GO" id="GO:0016874">
    <property type="term" value="F:ligase activity"/>
    <property type="evidence" value="ECO:0007669"/>
    <property type="project" value="UniProtKB-KW"/>
</dbReference>
<keyword evidence="7 8" id="KW-0131">Cell cycle</keyword>
<comment type="function">
    <text evidence="7 8">Cell wall formation. Catalyzes the addition of glutamate to the nucleotide precursor UDP-N-acetylmuramoyl-L-alanine (UMA).</text>
</comment>
<feature type="domain" description="Mur ligase central" evidence="10">
    <location>
        <begin position="121"/>
        <end position="293"/>
    </location>
</feature>
<dbReference type="Pfam" id="PF08245">
    <property type="entry name" value="Mur_ligase_M"/>
    <property type="match status" value="1"/>
</dbReference>
<evidence type="ECO:0000256" key="5">
    <source>
        <dbReference type="ARBA" id="ARBA00022741"/>
    </source>
</evidence>
<comment type="catalytic activity">
    <reaction evidence="7 8">
        <text>UDP-N-acetyl-alpha-D-muramoyl-L-alanine + D-glutamate + ATP = UDP-N-acetyl-alpha-D-muramoyl-L-alanyl-D-glutamate + ADP + phosphate + H(+)</text>
        <dbReference type="Rhea" id="RHEA:16429"/>
        <dbReference type="ChEBI" id="CHEBI:15378"/>
        <dbReference type="ChEBI" id="CHEBI:29986"/>
        <dbReference type="ChEBI" id="CHEBI:30616"/>
        <dbReference type="ChEBI" id="CHEBI:43474"/>
        <dbReference type="ChEBI" id="CHEBI:83898"/>
        <dbReference type="ChEBI" id="CHEBI:83900"/>
        <dbReference type="ChEBI" id="CHEBI:456216"/>
        <dbReference type="EC" id="6.3.2.9"/>
    </reaction>
</comment>
<dbReference type="PROSITE" id="PS51257">
    <property type="entry name" value="PROKAR_LIPOPROTEIN"/>
    <property type="match status" value="1"/>
</dbReference>
<keyword evidence="7 8" id="KW-0573">Peptidoglycan synthesis</keyword>
<dbReference type="EMBL" id="BNAH01000010">
    <property type="protein sequence ID" value="GHE95161.1"/>
    <property type="molecule type" value="Genomic_DNA"/>
</dbReference>
<comment type="similarity">
    <text evidence="7">Belongs to the MurCDEF family.</text>
</comment>
<evidence type="ECO:0000256" key="4">
    <source>
        <dbReference type="ARBA" id="ARBA00022598"/>
    </source>
</evidence>
<dbReference type="SUPFAM" id="SSF51984">
    <property type="entry name" value="MurCD N-terminal domain"/>
    <property type="match status" value="1"/>
</dbReference>
<protein>
    <recommendedName>
        <fullName evidence="7 8">UDP-N-acetylmuramoylalanine--D-glutamate ligase</fullName>
        <ecNumber evidence="7 8">6.3.2.9</ecNumber>
    </recommendedName>
    <alternativeName>
        <fullName evidence="7">D-glutamic acid-adding enzyme</fullName>
    </alternativeName>
    <alternativeName>
        <fullName evidence="7">UDP-N-acetylmuramoyl-L-alanyl-D-glutamate synthetase</fullName>
    </alternativeName>
</protein>
<dbReference type="InterPro" id="IPR004101">
    <property type="entry name" value="Mur_ligase_C"/>
</dbReference>
<dbReference type="InterPro" id="IPR036565">
    <property type="entry name" value="Mur-like_cat_sf"/>
</dbReference>
<evidence type="ECO:0000259" key="10">
    <source>
        <dbReference type="Pfam" id="PF08245"/>
    </source>
</evidence>
<name>A0ABQ3IWS9_9GAMM</name>
<evidence type="ECO:0000256" key="1">
    <source>
        <dbReference type="ARBA" id="ARBA00004496"/>
    </source>
</evidence>
<evidence type="ECO:0000256" key="7">
    <source>
        <dbReference type="HAMAP-Rule" id="MF_00639"/>
    </source>
</evidence>
<keyword evidence="4 7" id="KW-0436">Ligase</keyword>
<dbReference type="PANTHER" id="PTHR43692">
    <property type="entry name" value="UDP-N-ACETYLMURAMOYLALANINE--D-GLUTAMATE LIGASE"/>
    <property type="match status" value="1"/>
</dbReference>
<keyword evidence="6 7" id="KW-0067">ATP-binding</keyword>
<keyword evidence="12" id="KW-1185">Reference proteome</keyword>
<dbReference type="PANTHER" id="PTHR43692:SF1">
    <property type="entry name" value="UDP-N-ACETYLMURAMOYLALANINE--D-GLUTAMATE LIGASE"/>
    <property type="match status" value="1"/>
</dbReference>
<evidence type="ECO:0000256" key="3">
    <source>
        <dbReference type="ARBA" id="ARBA00022490"/>
    </source>
</evidence>
<dbReference type="SUPFAM" id="SSF53623">
    <property type="entry name" value="MurD-like peptide ligases, catalytic domain"/>
    <property type="match status" value="1"/>
</dbReference>
<keyword evidence="7 8" id="KW-0961">Cell wall biogenesis/degradation</keyword>